<feature type="region of interest" description="Disordered" evidence="7">
    <location>
        <begin position="240"/>
        <end position="272"/>
    </location>
</feature>
<dbReference type="PRINTS" id="PR00683">
    <property type="entry name" value="SPECTRINPH"/>
</dbReference>
<dbReference type="AlphaFoldDB" id="A0A9F2QYP0"/>
<evidence type="ECO:0000313" key="11">
    <source>
        <dbReference type="RefSeq" id="XP_007430916.1"/>
    </source>
</evidence>
<dbReference type="InterPro" id="IPR035999">
    <property type="entry name" value="Sec7_dom_sf"/>
</dbReference>
<dbReference type="Proteomes" id="UP000695026">
    <property type="component" value="Unplaced"/>
</dbReference>
<name>A0A9F2QYP0_PYTBI</name>
<feature type="domain" description="PH" evidence="8">
    <location>
        <begin position="732"/>
        <end position="841"/>
    </location>
</feature>
<dbReference type="GO" id="GO:0005543">
    <property type="term" value="F:phospholipid binding"/>
    <property type="evidence" value="ECO:0007669"/>
    <property type="project" value="InterPro"/>
</dbReference>
<feature type="region of interest" description="Disordered" evidence="7">
    <location>
        <begin position="959"/>
        <end position="979"/>
    </location>
</feature>
<evidence type="ECO:0000313" key="10">
    <source>
        <dbReference type="Proteomes" id="UP000695026"/>
    </source>
</evidence>
<evidence type="ECO:0000256" key="6">
    <source>
        <dbReference type="ARBA" id="ARBA00023273"/>
    </source>
</evidence>
<dbReference type="SMART" id="SM00222">
    <property type="entry name" value="Sec7"/>
    <property type="match status" value="1"/>
</dbReference>
<accession>A0A9F2QYP0</accession>
<dbReference type="GO" id="GO:0032012">
    <property type="term" value="P:regulation of ARF protein signal transduction"/>
    <property type="evidence" value="ECO:0007669"/>
    <property type="project" value="InterPro"/>
</dbReference>
<evidence type="ECO:0000259" key="9">
    <source>
        <dbReference type="PROSITE" id="PS50190"/>
    </source>
</evidence>
<keyword evidence="6" id="KW-0966">Cell projection</keyword>
<dbReference type="InterPro" id="IPR000904">
    <property type="entry name" value="Sec7_dom"/>
</dbReference>
<dbReference type="GO" id="GO:0005085">
    <property type="term" value="F:guanyl-nucleotide exchange factor activity"/>
    <property type="evidence" value="ECO:0007669"/>
    <property type="project" value="InterPro"/>
</dbReference>
<keyword evidence="4" id="KW-0175">Coiled coil</keyword>
<evidence type="ECO:0000256" key="5">
    <source>
        <dbReference type="ARBA" id="ARBA00023136"/>
    </source>
</evidence>
<dbReference type="InterPro" id="IPR041681">
    <property type="entry name" value="PH_9"/>
</dbReference>
<feature type="region of interest" description="Disordered" evidence="7">
    <location>
        <begin position="190"/>
        <end position="219"/>
    </location>
</feature>
<reference evidence="11 12" key="1">
    <citation type="submission" date="2025-04" db="UniProtKB">
        <authorList>
            <consortium name="RefSeq"/>
        </authorList>
    </citation>
    <scope>IDENTIFICATION</scope>
    <source>
        <tissue evidence="11 12">Liver</tissue>
    </source>
</reference>
<feature type="compositionally biased region" description="Polar residues" evidence="7">
    <location>
        <begin position="415"/>
        <end position="440"/>
    </location>
</feature>
<dbReference type="Gene3D" id="1.10.1000.11">
    <property type="entry name" value="Arf Nucleotide-binding Site Opener,domain 2"/>
    <property type="match status" value="1"/>
</dbReference>
<dbReference type="InterPro" id="IPR011993">
    <property type="entry name" value="PH-like_dom_sf"/>
</dbReference>
<gene>
    <name evidence="11 12" type="primary">LOC103063111</name>
</gene>
<dbReference type="FunFam" id="2.30.29.30:FF:000054">
    <property type="entry name" value="PH and SEC7 domain-containing protein 3"/>
    <property type="match status" value="1"/>
</dbReference>
<feature type="region of interest" description="Disordered" evidence="7">
    <location>
        <begin position="414"/>
        <end position="453"/>
    </location>
</feature>
<feature type="domain" description="SEC7" evidence="9">
    <location>
        <begin position="520"/>
        <end position="692"/>
    </location>
</feature>
<dbReference type="SUPFAM" id="SSF50729">
    <property type="entry name" value="PH domain-like"/>
    <property type="match status" value="1"/>
</dbReference>
<dbReference type="CDD" id="cd00171">
    <property type="entry name" value="Sec7"/>
    <property type="match status" value="1"/>
</dbReference>
<dbReference type="RefSeq" id="XP_007430916.1">
    <property type="nucleotide sequence ID" value="XM_007430854.3"/>
</dbReference>
<dbReference type="PANTHER" id="PTHR10663">
    <property type="entry name" value="GUANYL-NUCLEOTIDE EXCHANGE FACTOR"/>
    <property type="match status" value="1"/>
</dbReference>
<keyword evidence="5" id="KW-0472">Membrane</keyword>
<dbReference type="InterPro" id="IPR001849">
    <property type="entry name" value="PH_domain"/>
</dbReference>
<evidence type="ECO:0000259" key="8">
    <source>
        <dbReference type="PROSITE" id="PS50003"/>
    </source>
</evidence>
<keyword evidence="10" id="KW-1185">Reference proteome</keyword>
<feature type="region of interest" description="Disordered" evidence="7">
    <location>
        <begin position="1"/>
        <end position="33"/>
    </location>
</feature>
<evidence type="ECO:0000256" key="7">
    <source>
        <dbReference type="SAM" id="MobiDB-lite"/>
    </source>
</evidence>
<dbReference type="SMART" id="SM00233">
    <property type="entry name" value="PH"/>
    <property type="match status" value="1"/>
</dbReference>
<feature type="compositionally biased region" description="Basic and acidic residues" evidence="7">
    <location>
        <begin position="247"/>
        <end position="265"/>
    </location>
</feature>
<evidence type="ECO:0000256" key="3">
    <source>
        <dbReference type="ARBA" id="ARBA00022553"/>
    </source>
</evidence>
<dbReference type="InterPro" id="IPR001605">
    <property type="entry name" value="PH_dom-spectrin-type"/>
</dbReference>
<feature type="compositionally biased region" description="Basic and acidic residues" evidence="7">
    <location>
        <begin position="23"/>
        <end position="33"/>
    </location>
</feature>
<dbReference type="OMA" id="GWKTFHT"/>
<dbReference type="GeneID" id="103063111"/>
<sequence>MINAGMEYPEPSSTPDLTVMLSDDGKKELSSDPGERLKRTWDLLAFSETCQAENITPPSSLRLVQDRLEGVHCSTEMPSEKSLPVLTQNHFEALRPEVGHPILESLDFSETFGQPLEPIRNPKSPDKRSSNATQAVFWAGILQAQKCVLDLQGEIDKQKEPLKSPTVDSENMPVTAVPLDSAAIHEPLFLDSDSEEEPEEALEKQEEEESEEEEEEEEVEYLFFNNPLFQESPHITRTFEGQIPWEQPERETSTENYKESFKSETDSGDQDGDLFYQANVAVRPVVRSFFPVCDPGANEDISPCSFPSYVPHYRSLSPLVITERDLESTCSLAENSKAQGCFLDPLQGDILESIAPDADLPVYLPAEGLLFSASSTSLMSALLQEPTEICSPHKPPSPGKSSCIPSGFQVLSGPTAEQSLQQEKFGPQTPSHGHLSSSCTWLEEPQRTSSLRKDVPRADLHSYPLCGMERKLASSAERLKMVESPAMQSDGGSKDKEEEPVLDCPEELGGEFGSTGESLPATGIAEPNGTLLFANGTSGDQAAAHRLAARLYHLDGFGKSQVAAFLQKNNAFSQRVAEAYLSFFHFSAQTLDQALRSFLKSLVLTGETQERERILLHFSQRYHCCNPEASLSPDAVHTLTCAMMLLNTDLHGQNIGRSMSCQDFVANLAGLNDGKDFSKELLKALYNSIRHEKLEWATDEEETLGVKTPLSPTNTQRKSNPFLTVWHDPGAKVYQQGLLARKVHAEADGKKTPWGKRGWKTFHAVLKGTVLYFLKDEHHLEVSDSEELIGVHHALAEKASKYTKRPHVFRLQTADWHIFLFQAPTSEEMSSWISRINLVAAMFSAPPFPAAVGSQKKFVRPILPTAPCKNSMEDQHLAHEACMDRVSHELLELQRNLPEKRGRGRDLEEYQLRKEYLLYEKRRYEMYVKLLEVKLSCTTDDLDQWEAQLTAVAESCPSLQKSHSSPSLNVDGPPAGGARVKRNISERRTVRRIIPKRNKHLL</sequence>
<dbReference type="FunFam" id="1.10.1000.11:FF:000004">
    <property type="entry name" value="PH and SEC7 domain-containing protein 2"/>
    <property type="match status" value="1"/>
</dbReference>
<comment type="subcellular location">
    <subcellularLocation>
        <location evidence="1">Cell projection</location>
        <location evidence="1">Ruffle membrane</location>
    </subcellularLocation>
</comment>
<dbReference type="SUPFAM" id="SSF48425">
    <property type="entry name" value="Sec7 domain"/>
    <property type="match status" value="1"/>
</dbReference>
<evidence type="ECO:0000313" key="12">
    <source>
        <dbReference type="RefSeq" id="XP_007430917.1"/>
    </source>
</evidence>
<organism evidence="10 12">
    <name type="scientific">Python bivittatus</name>
    <name type="common">Burmese python</name>
    <name type="synonym">Python molurus bivittatus</name>
    <dbReference type="NCBI Taxonomy" id="176946"/>
    <lineage>
        <taxon>Eukaryota</taxon>
        <taxon>Metazoa</taxon>
        <taxon>Chordata</taxon>
        <taxon>Craniata</taxon>
        <taxon>Vertebrata</taxon>
        <taxon>Euteleostomi</taxon>
        <taxon>Lepidosauria</taxon>
        <taxon>Squamata</taxon>
        <taxon>Bifurcata</taxon>
        <taxon>Unidentata</taxon>
        <taxon>Episquamata</taxon>
        <taxon>Toxicofera</taxon>
        <taxon>Serpentes</taxon>
        <taxon>Henophidia</taxon>
        <taxon>Pythonidae</taxon>
        <taxon>Python</taxon>
    </lineage>
</organism>
<feature type="compositionally biased region" description="Acidic residues" evidence="7">
    <location>
        <begin position="192"/>
        <end position="219"/>
    </location>
</feature>
<dbReference type="PROSITE" id="PS50003">
    <property type="entry name" value="PH_DOMAIN"/>
    <property type="match status" value="1"/>
</dbReference>
<feature type="region of interest" description="Disordered" evidence="7">
    <location>
        <begin position="389"/>
        <end position="408"/>
    </location>
</feature>
<dbReference type="Gene3D" id="2.30.29.30">
    <property type="entry name" value="Pleckstrin-homology domain (PH domain)/Phosphotyrosine-binding domain (PTB)"/>
    <property type="match status" value="1"/>
</dbReference>
<dbReference type="KEGG" id="pbi:103063111"/>
<dbReference type="Pfam" id="PF01369">
    <property type="entry name" value="Sec7"/>
    <property type="match status" value="1"/>
</dbReference>
<evidence type="ECO:0000256" key="1">
    <source>
        <dbReference type="ARBA" id="ARBA00004632"/>
    </source>
</evidence>
<keyword evidence="3" id="KW-0597">Phosphoprotein</keyword>
<dbReference type="RefSeq" id="XP_007430917.1">
    <property type="nucleotide sequence ID" value="XM_007430855.3"/>
</dbReference>
<dbReference type="GO" id="GO:0032587">
    <property type="term" value="C:ruffle membrane"/>
    <property type="evidence" value="ECO:0007669"/>
    <property type="project" value="UniProtKB-SubCell"/>
</dbReference>
<evidence type="ECO:0000256" key="4">
    <source>
        <dbReference type="ARBA" id="ARBA00023054"/>
    </source>
</evidence>
<keyword evidence="2" id="KW-1003">Cell membrane</keyword>
<dbReference type="CDD" id="cd13295">
    <property type="entry name" value="PH_EFA6"/>
    <property type="match status" value="1"/>
</dbReference>
<dbReference type="PANTHER" id="PTHR10663:SF338">
    <property type="entry name" value="PH AND SEC7 DOMAIN-CONTAINING PROTEIN 4"/>
    <property type="match status" value="1"/>
</dbReference>
<dbReference type="OrthoDB" id="2157641at2759"/>
<dbReference type="Pfam" id="PF15410">
    <property type="entry name" value="PH_9"/>
    <property type="match status" value="1"/>
</dbReference>
<protein>
    <submittedName>
        <fullName evidence="11 12">PH and SEC7 domain-containing protein 4 isoform X1</fullName>
    </submittedName>
</protein>
<evidence type="ECO:0000256" key="2">
    <source>
        <dbReference type="ARBA" id="ARBA00022475"/>
    </source>
</evidence>
<dbReference type="PROSITE" id="PS50190">
    <property type="entry name" value="SEC7"/>
    <property type="match status" value="1"/>
</dbReference>
<feature type="compositionally biased region" description="Polar residues" evidence="7">
    <location>
        <begin position="959"/>
        <end position="968"/>
    </location>
</feature>
<proteinExistence type="predicted"/>
<dbReference type="InterPro" id="IPR023394">
    <property type="entry name" value="Sec7_C_sf"/>
</dbReference>